<feature type="compositionally biased region" description="Basic residues" evidence="6">
    <location>
        <begin position="1092"/>
        <end position="1108"/>
    </location>
</feature>
<accession>A0A9J7LIX9</accession>
<keyword evidence="2" id="KW-0479">Metal-binding</keyword>
<dbReference type="GO" id="GO:0003676">
    <property type="term" value="F:nucleic acid binding"/>
    <property type="evidence" value="ECO:0007669"/>
    <property type="project" value="InterPro"/>
</dbReference>
<evidence type="ECO:0000313" key="8">
    <source>
        <dbReference type="Proteomes" id="UP000001554"/>
    </source>
</evidence>
<feature type="compositionally biased region" description="Polar residues" evidence="6">
    <location>
        <begin position="549"/>
        <end position="559"/>
    </location>
</feature>
<name>A0A9J7LIX9_BRAFL</name>
<evidence type="ECO:0000256" key="2">
    <source>
        <dbReference type="ARBA" id="ARBA00022723"/>
    </source>
</evidence>
<dbReference type="OrthoDB" id="10072641at2759"/>
<feature type="compositionally biased region" description="Polar residues" evidence="6">
    <location>
        <begin position="658"/>
        <end position="670"/>
    </location>
</feature>
<feature type="compositionally biased region" description="Polar residues" evidence="6">
    <location>
        <begin position="1052"/>
        <end position="1081"/>
    </location>
</feature>
<keyword evidence="5" id="KW-0539">Nucleus</keyword>
<reference evidence="8" key="1">
    <citation type="journal article" date="2020" name="Nat. Ecol. Evol.">
        <title>Deeply conserved synteny resolves early events in vertebrate evolution.</title>
        <authorList>
            <person name="Simakov O."/>
            <person name="Marletaz F."/>
            <person name="Yue J.X."/>
            <person name="O'Connell B."/>
            <person name="Jenkins J."/>
            <person name="Brandt A."/>
            <person name="Calef R."/>
            <person name="Tung C.H."/>
            <person name="Huang T.K."/>
            <person name="Schmutz J."/>
            <person name="Satoh N."/>
            <person name="Yu J.K."/>
            <person name="Putnam N.H."/>
            <person name="Green R.E."/>
            <person name="Rokhsar D.S."/>
        </authorList>
    </citation>
    <scope>NUCLEOTIDE SEQUENCE [LARGE SCALE GENOMIC DNA]</scope>
    <source>
        <strain evidence="8">S238N-H82</strain>
    </source>
</reference>
<feature type="compositionally biased region" description="Basic and acidic residues" evidence="6">
    <location>
        <begin position="634"/>
        <end position="656"/>
    </location>
</feature>
<dbReference type="RefSeq" id="XP_035683722.1">
    <property type="nucleotide sequence ID" value="XM_035827829.1"/>
</dbReference>
<feature type="compositionally biased region" description="Low complexity" evidence="6">
    <location>
        <begin position="573"/>
        <end position="587"/>
    </location>
</feature>
<feature type="compositionally biased region" description="Low complexity" evidence="6">
    <location>
        <begin position="708"/>
        <end position="724"/>
    </location>
</feature>
<feature type="region of interest" description="Disordered" evidence="6">
    <location>
        <begin position="340"/>
        <end position="370"/>
    </location>
</feature>
<feature type="compositionally biased region" description="Acidic residues" evidence="6">
    <location>
        <begin position="498"/>
        <end position="527"/>
    </location>
</feature>
<comment type="subcellular location">
    <subcellularLocation>
        <location evidence="1">Nucleus</location>
    </subcellularLocation>
</comment>
<feature type="compositionally biased region" description="Basic and acidic residues" evidence="6">
    <location>
        <begin position="183"/>
        <end position="221"/>
    </location>
</feature>
<protein>
    <submittedName>
        <fullName evidence="9">Zinc finger protein on ecdysone puffs-like isoform X1</fullName>
    </submittedName>
</protein>
<evidence type="ECO:0000256" key="3">
    <source>
        <dbReference type="ARBA" id="ARBA00022771"/>
    </source>
</evidence>
<dbReference type="PANTHER" id="PTHR15491">
    <property type="match status" value="1"/>
</dbReference>
<gene>
    <name evidence="9" type="primary">LOC118420815</name>
</gene>
<feature type="compositionally biased region" description="Basic and acidic residues" evidence="6">
    <location>
        <begin position="676"/>
        <end position="685"/>
    </location>
</feature>
<dbReference type="KEGG" id="bfo:118420815"/>
<dbReference type="Pfam" id="PF23330">
    <property type="entry name" value="zf-C2H2_14"/>
    <property type="match status" value="1"/>
</dbReference>
<dbReference type="PROSITE" id="PS50171">
    <property type="entry name" value="ZF_MATRIN"/>
    <property type="match status" value="1"/>
</dbReference>
<feature type="compositionally biased region" description="Low complexity" evidence="6">
    <location>
        <begin position="846"/>
        <end position="861"/>
    </location>
</feature>
<evidence type="ECO:0000259" key="7">
    <source>
        <dbReference type="PROSITE" id="PS50171"/>
    </source>
</evidence>
<dbReference type="GO" id="GO:0005634">
    <property type="term" value="C:nucleus"/>
    <property type="evidence" value="ECO:0000318"/>
    <property type="project" value="GO_Central"/>
</dbReference>
<evidence type="ECO:0000256" key="5">
    <source>
        <dbReference type="ARBA" id="ARBA00023242"/>
    </source>
</evidence>
<feature type="region of interest" description="Disordered" evidence="6">
    <location>
        <begin position="144"/>
        <end position="249"/>
    </location>
</feature>
<feature type="region of interest" description="Disordered" evidence="6">
    <location>
        <begin position="490"/>
        <end position="724"/>
    </location>
</feature>
<dbReference type="InterPro" id="IPR036236">
    <property type="entry name" value="Znf_C2H2_sf"/>
</dbReference>
<dbReference type="InterPro" id="IPR056345">
    <property type="entry name" value="Znf-C2H2_CIZ1"/>
</dbReference>
<evidence type="ECO:0000256" key="6">
    <source>
        <dbReference type="SAM" id="MobiDB-lite"/>
    </source>
</evidence>
<keyword evidence="4" id="KW-0862">Zinc</keyword>
<feature type="compositionally biased region" description="Polar residues" evidence="6">
    <location>
        <begin position="687"/>
        <end position="703"/>
    </location>
</feature>
<reference evidence="9" key="2">
    <citation type="submission" date="2025-08" db="UniProtKB">
        <authorList>
            <consortium name="RefSeq"/>
        </authorList>
    </citation>
    <scope>IDENTIFICATION</scope>
    <source>
        <strain evidence="9">S238N-H82</strain>
        <tissue evidence="9">Testes</tissue>
    </source>
</reference>
<keyword evidence="8" id="KW-1185">Reference proteome</keyword>
<dbReference type="PANTHER" id="PTHR15491:SF9">
    <property type="entry name" value="CIP1-INTERACTING ZINC FINGER PROTEIN"/>
    <property type="match status" value="1"/>
</dbReference>
<dbReference type="Gene3D" id="3.30.160.60">
    <property type="entry name" value="Classic Zinc Finger"/>
    <property type="match status" value="1"/>
</dbReference>
<dbReference type="SMART" id="SM00355">
    <property type="entry name" value="ZnF_C2H2"/>
    <property type="match status" value="3"/>
</dbReference>
<feature type="region of interest" description="Disordered" evidence="6">
    <location>
        <begin position="841"/>
        <end position="916"/>
    </location>
</feature>
<feature type="compositionally biased region" description="Basic and acidic residues" evidence="6">
    <location>
        <begin position="1025"/>
        <end position="1042"/>
    </location>
</feature>
<evidence type="ECO:0000256" key="1">
    <source>
        <dbReference type="ARBA" id="ARBA00004123"/>
    </source>
</evidence>
<proteinExistence type="predicted"/>
<dbReference type="InterPro" id="IPR003604">
    <property type="entry name" value="Matrin/U1-like-C_Znf_C2H2"/>
</dbReference>
<evidence type="ECO:0000313" key="9">
    <source>
        <dbReference type="RefSeq" id="XP_035683722.1"/>
    </source>
</evidence>
<sequence length="1108" mass="120798">MAHRQGYGQNFAQGQAANQRLWSGAVSPNGQGGIASSLLGAVPGGTSMEQLAVIAKVLGNTMQASQLQNINFQAASSALQMQRNMAQQQGGLAGLASVPNALGAGLLGNGPAGLVGNQSASVLANANFQQQQRQLLLQQQQQQQQTSLLGTPPQQRYQNVQQQARRNNKRNNAQRSRYPSGGDRGRSGSWSRDRRTPESDQRSDEGRREEEDGPEVKRSRVDATAYDPSDPTPDDDDVRNADQVPAGSDIQVTIQQGGEGRTVNDDRPGQQSPEQQKIYICYACNAKCYNLRNYEAHMTGNRHRQRMLKIQEFTQMRVQQATAHMQARMKAEQHLRKIEGQGLGSGAGSGSGSGSGRHSSGKGNQRKPSTKLEKHWCDTCKINFYGPIVEHRRTKDHKKSKKSSRPACHLCKVQFKSPKKMVAHCNTEEHKAKFRDAQERKKTGRDEEWFPDNPEEMVTVDAVGCFDSDDEDMVDNKEAGEEDFKEVFESNGDKLPDTIEDGEEDVSGDIPAEDADVQPKMEEEEFSLADLPTQDVDLRQMTGPPPVVTNLQNQLQATEEMQDEQAQDSVVNTTPASPTPETTPMEEGNMAQGKVGTEGTASQPQEMGNLQTEEIEMNGEKNSLQTEVQPGEETLEKSSEMKVEENKEQVAAHVAEDATSTESKETSQIQVMDEENNAKVQREESEASAQAQGTENTTALQTEETVHAQAESATTTQTEPTTEAQVLEVQNTALIQTKDTLHAQPQSVNNTTNVDAMEETQAEAPEEVVEELLLPPYDPDCAVGQEFVIPITGYFCKLCHKFYKNEASAIVGHCKSQLHYDNVKAELEKSICVEDRTCVKGSSTTSDVEPSASSDEASSFSTKQSRHPQSSTQASAAGMEEDSGLAVESGRGTDHRDDDVTPQMESTSSAAAGEVWPTTASNVQAYNISSLMDSPGFEVMEVQDNSPVDAAMNIRIVDSFSLSFDADKTVDGLGHGDESDAKQLMDTTVRNTEDVDDGSGNAKVPRAGTPSLMSEIEEYLTESCDDKTADAPKVESNHKDTVEDTITEDTKVVNSESDLCKQGPSTPVVPNQDLLMSSPDTPSLDKPSPARRGGRKTARKSTRGGRRK</sequence>
<feature type="domain" description="Matrin-type" evidence="7">
    <location>
        <begin position="794"/>
        <end position="825"/>
    </location>
</feature>
<dbReference type="AlphaFoldDB" id="A0A9J7LIX9"/>
<organism evidence="8 9">
    <name type="scientific">Branchiostoma floridae</name>
    <name type="common">Florida lancelet</name>
    <name type="synonym">Amphioxus</name>
    <dbReference type="NCBI Taxonomy" id="7739"/>
    <lineage>
        <taxon>Eukaryota</taxon>
        <taxon>Metazoa</taxon>
        <taxon>Chordata</taxon>
        <taxon>Cephalochordata</taxon>
        <taxon>Leptocardii</taxon>
        <taxon>Amphioxiformes</taxon>
        <taxon>Branchiostomatidae</taxon>
        <taxon>Branchiostoma</taxon>
    </lineage>
</organism>
<feature type="region of interest" description="Disordered" evidence="6">
    <location>
        <begin position="1025"/>
        <end position="1108"/>
    </location>
</feature>
<feature type="compositionally biased region" description="Gly residues" evidence="6">
    <location>
        <begin position="341"/>
        <end position="355"/>
    </location>
</feature>
<dbReference type="InterPro" id="IPR026811">
    <property type="entry name" value="CIZ1"/>
</dbReference>
<feature type="compositionally biased region" description="Low complexity" evidence="6">
    <location>
        <begin position="144"/>
        <end position="181"/>
    </location>
</feature>
<dbReference type="GeneID" id="118420815"/>
<dbReference type="Proteomes" id="UP000001554">
    <property type="component" value="Chromosome 8"/>
</dbReference>
<evidence type="ECO:0000256" key="4">
    <source>
        <dbReference type="ARBA" id="ARBA00022833"/>
    </source>
</evidence>
<dbReference type="SMART" id="SM00451">
    <property type="entry name" value="ZnF_U1"/>
    <property type="match status" value="4"/>
</dbReference>
<dbReference type="GO" id="GO:0008270">
    <property type="term" value="F:zinc ion binding"/>
    <property type="evidence" value="ECO:0007669"/>
    <property type="project" value="UniProtKB-KW"/>
</dbReference>
<dbReference type="SUPFAM" id="SSF57667">
    <property type="entry name" value="beta-beta-alpha zinc fingers"/>
    <property type="match status" value="1"/>
</dbReference>
<dbReference type="InterPro" id="IPR013087">
    <property type="entry name" value="Znf_C2H2_type"/>
</dbReference>
<keyword evidence="3" id="KW-0863">Zinc-finger</keyword>
<dbReference type="InterPro" id="IPR000690">
    <property type="entry name" value="Matrin/U1-C_Znf_C2H2"/>
</dbReference>
<feature type="compositionally biased region" description="Polar residues" evidence="6">
    <location>
        <begin position="599"/>
        <end position="612"/>
    </location>
</feature>